<dbReference type="EMBL" id="VSSQ01001277">
    <property type="protein sequence ID" value="MPM06906.1"/>
    <property type="molecule type" value="Genomic_DNA"/>
</dbReference>
<organism evidence="1">
    <name type="scientific">bioreactor metagenome</name>
    <dbReference type="NCBI Taxonomy" id="1076179"/>
    <lineage>
        <taxon>unclassified sequences</taxon>
        <taxon>metagenomes</taxon>
        <taxon>ecological metagenomes</taxon>
    </lineage>
</organism>
<comment type="caution">
    <text evidence="1">The sequence shown here is derived from an EMBL/GenBank/DDBJ whole genome shotgun (WGS) entry which is preliminary data.</text>
</comment>
<sequence>MKIGLYWPGCKYTNGNWCNEKIDSFWVECTPEEAIKKVFPFLSDTQKKESKKNFESEVYVNIDNNNF</sequence>
<protein>
    <submittedName>
        <fullName evidence="1">Uncharacterized protein</fullName>
    </submittedName>
</protein>
<reference evidence="1" key="1">
    <citation type="submission" date="2019-08" db="EMBL/GenBank/DDBJ databases">
        <authorList>
            <person name="Kucharzyk K."/>
            <person name="Murdoch R.W."/>
            <person name="Higgins S."/>
            <person name="Loffler F."/>
        </authorList>
    </citation>
    <scope>NUCLEOTIDE SEQUENCE</scope>
</reference>
<proteinExistence type="predicted"/>
<dbReference type="AlphaFoldDB" id="A0A644WSL3"/>
<gene>
    <name evidence="1" type="ORF">SDC9_53209</name>
</gene>
<accession>A0A644WSL3</accession>
<evidence type="ECO:0000313" key="1">
    <source>
        <dbReference type="EMBL" id="MPM06906.1"/>
    </source>
</evidence>
<name>A0A644WSL3_9ZZZZ</name>